<dbReference type="InterPro" id="IPR011055">
    <property type="entry name" value="Dup_hybrid_motif"/>
</dbReference>
<keyword evidence="1" id="KW-0812">Transmembrane</keyword>
<feature type="transmembrane region" description="Helical" evidence="1">
    <location>
        <begin position="28"/>
        <end position="51"/>
    </location>
</feature>
<dbReference type="GO" id="GO:0016787">
    <property type="term" value="F:hydrolase activity"/>
    <property type="evidence" value="ECO:0007669"/>
    <property type="project" value="UniProtKB-KW"/>
</dbReference>
<proteinExistence type="predicted"/>
<keyword evidence="1" id="KW-0472">Membrane</keyword>
<dbReference type="EMBL" id="CP139368">
    <property type="protein sequence ID" value="WPR91302.1"/>
    <property type="molecule type" value="Genomic_DNA"/>
</dbReference>
<accession>A0ABZ0SPL1</accession>
<sequence length="410" mass="42656">MPARARRVAVCCGSRAWTRPFSDLMTKITGILLAFLVAIPSLGMLAVATLMNPSAVSCTVLADLSVGPIPDSLTARTRDGQSITIDRQQLTHAATIITVGAHTAGVGPTGVLIALMAGLTESTLRMLANPSAYPTSVEFPNDGIGSDHDSLGIFQMRPTAGWGGVADLMDPSYQARAFYGGPSGPNNGSPRGLLDFVGWQTLDPGVAAQAVEVSAHPNRYQNYQPVAEEVLRALTRAPTPSAADPHVPETSRIVFPLPDGTYTFASPFGWRTDPFTGKRTFHEGSDLAAAGGTPILAIADGVVAFAGPRGGYGNLIIIEHTVDGQPVASFYAHMWDMGIHVAVGNTVVAGQHIADVGSAGRSTGTHLHLEIHPGGATQPPVDAVQWLAAHDAKGLEGESIVPAGCVPTGR</sequence>
<keyword evidence="3" id="KW-0378">Hydrolase</keyword>
<dbReference type="PANTHER" id="PTHR21666">
    <property type="entry name" value="PEPTIDASE-RELATED"/>
    <property type="match status" value="1"/>
</dbReference>
<evidence type="ECO:0000313" key="3">
    <source>
        <dbReference type="EMBL" id="WPR91302.1"/>
    </source>
</evidence>
<dbReference type="SUPFAM" id="SSF51261">
    <property type="entry name" value="Duplicated hybrid motif"/>
    <property type="match status" value="1"/>
</dbReference>
<evidence type="ECO:0000313" key="4">
    <source>
        <dbReference type="Proteomes" id="UP001323798"/>
    </source>
</evidence>
<evidence type="ECO:0000259" key="2">
    <source>
        <dbReference type="Pfam" id="PF01551"/>
    </source>
</evidence>
<dbReference type="EC" id="3.4.24.-" evidence="3"/>
<dbReference type="InterPro" id="IPR050570">
    <property type="entry name" value="Cell_wall_metabolism_enzyme"/>
</dbReference>
<keyword evidence="4" id="KW-1185">Reference proteome</keyword>
<reference evidence="3 4" key="1">
    <citation type="submission" date="2023-11" db="EMBL/GenBank/DDBJ databases">
        <title>Genome sequence of Microbacterium rhizosphaerae KACC 19337.</title>
        <authorList>
            <person name="Choi H."/>
            <person name="Kim S."/>
            <person name="Kim Y."/>
            <person name="Kwon S.-W."/>
            <person name="Heo J."/>
        </authorList>
    </citation>
    <scope>NUCLEOTIDE SEQUENCE [LARGE SCALE GENOMIC DNA]</scope>
    <source>
        <strain evidence="3 4">KACC 19337</strain>
    </source>
</reference>
<dbReference type="PANTHER" id="PTHR21666:SF270">
    <property type="entry name" value="MUREIN HYDROLASE ACTIVATOR ENVC"/>
    <property type="match status" value="1"/>
</dbReference>
<dbReference type="InterPro" id="IPR016047">
    <property type="entry name" value="M23ase_b-sheet_dom"/>
</dbReference>
<gene>
    <name evidence="3" type="ORF">SM116_08495</name>
</gene>
<dbReference type="RefSeq" id="WP_320944003.1">
    <property type="nucleotide sequence ID" value="NZ_BAABEU010000007.1"/>
</dbReference>
<keyword evidence="1" id="KW-1133">Transmembrane helix</keyword>
<dbReference type="CDD" id="cd12797">
    <property type="entry name" value="M23_peptidase"/>
    <property type="match status" value="1"/>
</dbReference>
<evidence type="ECO:0000256" key="1">
    <source>
        <dbReference type="SAM" id="Phobius"/>
    </source>
</evidence>
<organism evidence="3 4">
    <name type="scientific">Microbacterium rhizosphaerae</name>
    <dbReference type="NCBI Taxonomy" id="1678237"/>
    <lineage>
        <taxon>Bacteria</taxon>
        <taxon>Bacillati</taxon>
        <taxon>Actinomycetota</taxon>
        <taxon>Actinomycetes</taxon>
        <taxon>Micrococcales</taxon>
        <taxon>Microbacteriaceae</taxon>
        <taxon>Microbacterium</taxon>
    </lineage>
</organism>
<dbReference type="Pfam" id="PF01551">
    <property type="entry name" value="Peptidase_M23"/>
    <property type="match status" value="1"/>
</dbReference>
<name>A0ABZ0SPL1_9MICO</name>
<dbReference type="Gene3D" id="2.70.70.10">
    <property type="entry name" value="Glucose Permease (Domain IIA)"/>
    <property type="match status" value="1"/>
</dbReference>
<dbReference type="Proteomes" id="UP001323798">
    <property type="component" value="Chromosome"/>
</dbReference>
<protein>
    <submittedName>
        <fullName evidence="3">M23 family metallopeptidase</fullName>
        <ecNumber evidence="3">3.4.24.-</ecNumber>
    </submittedName>
</protein>
<feature type="domain" description="M23ase beta-sheet core" evidence="2">
    <location>
        <begin position="281"/>
        <end position="376"/>
    </location>
</feature>